<feature type="region of interest" description="Disordered" evidence="1">
    <location>
        <begin position="244"/>
        <end position="263"/>
    </location>
</feature>
<protein>
    <recommendedName>
        <fullName evidence="5">Pentatricopeptide repeat-containing protein</fullName>
    </recommendedName>
</protein>
<dbReference type="Proteomes" id="UP001642484">
    <property type="component" value="Unassembled WGS sequence"/>
</dbReference>
<evidence type="ECO:0000313" key="3">
    <source>
        <dbReference type="EMBL" id="CAK9064588.1"/>
    </source>
</evidence>
<evidence type="ECO:0000313" key="4">
    <source>
        <dbReference type="Proteomes" id="UP001642484"/>
    </source>
</evidence>
<proteinExistence type="predicted"/>
<organism evidence="3 4">
    <name type="scientific">Durusdinium trenchii</name>
    <dbReference type="NCBI Taxonomy" id="1381693"/>
    <lineage>
        <taxon>Eukaryota</taxon>
        <taxon>Sar</taxon>
        <taxon>Alveolata</taxon>
        <taxon>Dinophyceae</taxon>
        <taxon>Suessiales</taxon>
        <taxon>Symbiodiniaceae</taxon>
        <taxon>Durusdinium</taxon>
    </lineage>
</organism>
<accession>A0ABP0NLC7</accession>
<gene>
    <name evidence="2" type="ORF">CCMP2556_LOCUS31712</name>
    <name evidence="3" type="ORF">CCMP2556_LOCUS31738</name>
</gene>
<evidence type="ECO:0008006" key="5">
    <source>
        <dbReference type="Google" id="ProtNLM"/>
    </source>
</evidence>
<evidence type="ECO:0000256" key="1">
    <source>
        <dbReference type="SAM" id="MobiDB-lite"/>
    </source>
</evidence>
<keyword evidence="4" id="KW-1185">Reference proteome</keyword>
<sequence length="408" mass="44724">MAARLLCPLPRPCHGLTALGGWRGLAVAKRKEQGPTPQELYQELKLQFGHVGEAWCKHPKRLICGVRLLSFYVVNHKEIGVWNLFEILRGVRNKFDLGIALQTMNLFYNFGVKLKHRELSTRFLAATMRAKQESEALELVKLYGAWLQHPPDAAVVYAVMSKFVDDRNSTAVRDLAKMLREDWRWRLGAPLYSLAIQAMLFEEDGLPAALLLHQDAVKMGVRLEPKVHLQLLDACLLAYERSSGSRSSSSAESSSSDAAGATALGDEKSEALPHLLHAVAIADALRGDGHGAAGSSAAVLCSLAWLRYHVVQLPEEARTQLQSHFDAWSSASLDLQWSTLLEAACGSFGSQAGFSSQLPAGLFRRLEALSAVGNGVSADEARRLVRLSRQSFGRFYPAPAVQAAEVDV</sequence>
<dbReference type="EMBL" id="CAXAMN010021929">
    <property type="protein sequence ID" value="CAK9064588.1"/>
    <property type="molecule type" value="Genomic_DNA"/>
</dbReference>
<comment type="caution">
    <text evidence="3">The sequence shown here is derived from an EMBL/GenBank/DDBJ whole genome shotgun (WGS) entry which is preliminary data.</text>
</comment>
<reference evidence="3 4" key="1">
    <citation type="submission" date="2024-02" db="EMBL/GenBank/DDBJ databases">
        <authorList>
            <person name="Chen Y."/>
            <person name="Shah S."/>
            <person name="Dougan E. K."/>
            <person name="Thang M."/>
            <person name="Chan C."/>
        </authorList>
    </citation>
    <scope>NUCLEOTIDE SEQUENCE [LARGE SCALE GENOMIC DNA]</scope>
</reference>
<evidence type="ECO:0000313" key="2">
    <source>
        <dbReference type="EMBL" id="CAK9064536.1"/>
    </source>
</evidence>
<dbReference type="EMBL" id="CAXAMN010021918">
    <property type="protein sequence ID" value="CAK9064536.1"/>
    <property type="molecule type" value="Genomic_DNA"/>
</dbReference>
<name>A0ABP0NLC7_9DINO</name>
<feature type="compositionally biased region" description="Low complexity" evidence="1">
    <location>
        <begin position="244"/>
        <end position="261"/>
    </location>
</feature>